<evidence type="ECO:0000313" key="1">
    <source>
        <dbReference type="EMBL" id="GAH51449.1"/>
    </source>
</evidence>
<dbReference type="EMBL" id="BARU01019332">
    <property type="protein sequence ID" value="GAH51449.1"/>
    <property type="molecule type" value="Genomic_DNA"/>
</dbReference>
<organism evidence="1">
    <name type="scientific">marine sediment metagenome</name>
    <dbReference type="NCBI Taxonomy" id="412755"/>
    <lineage>
        <taxon>unclassified sequences</taxon>
        <taxon>metagenomes</taxon>
        <taxon>ecological metagenomes</taxon>
    </lineage>
</organism>
<accession>X1HC91</accession>
<protein>
    <submittedName>
        <fullName evidence="1">Uncharacterized protein</fullName>
    </submittedName>
</protein>
<comment type="caution">
    <text evidence="1">The sequence shown here is derived from an EMBL/GenBank/DDBJ whole genome shotgun (WGS) entry which is preliminary data.</text>
</comment>
<feature type="non-terminal residue" evidence="1">
    <location>
        <position position="1"/>
    </location>
</feature>
<name>X1HC91_9ZZZZ</name>
<dbReference type="AlphaFoldDB" id="X1HC91"/>
<sequence>FVDKGMFYVRIRFGRNELETIDKMILIYDTGQKREYSKTNDR</sequence>
<reference evidence="1" key="1">
    <citation type="journal article" date="2014" name="Front. Microbiol.">
        <title>High frequency of phylogenetically diverse reductive dehalogenase-homologous genes in deep subseafloor sedimentary metagenomes.</title>
        <authorList>
            <person name="Kawai M."/>
            <person name="Futagami T."/>
            <person name="Toyoda A."/>
            <person name="Takaki Y."/>
            <person name="Nishi S."/>
            <person name="Hori S."/>
            <person name="Arai W."/>
            <person name="Tsubouchi T."/>
            <person name="Morono Y."/>
            <person name="Uchiyama I."/>
            <person name="Ito T."/>
            <person name="Fujiyama A."/>
            <person name="Inagaki F."/>
            <person name="Takami H."/>
        </authorList>
    </citation>
    <scope>NUCLEOTIDE SEQUENCE</scope>
    <source>
        <strain evidence="1">Expedition CK06-06</strain>
    </source>
</reference>
<gene>
    <name evidence="1" type="ORF">S03H2_31843</name>
</gene>
<proteinExistence type="predicted"/>